<protein>
    <recommendedName>
        <fullName evidence="1">DUF4283 domain-containing protein</fullName>
    </recommendedName>
</protein>
<evidence type="ECO:0000313" key="3">
    <source>
        <dbReference type="Proteomes" id="UP000655225"/>
    </source>
</evidence>
<dbReference type="Proteomes" id="UP000655225">
    <property type="component" value="Unassembled WGS sequence"/>
</dbReference>
<name>A0A835DKP9_TETSI</name>
<keyword evidence="3" id="KW-1185">Reference proteome</keyword>
<dbReference type="InterPro" id="IPR040256">
    <property type="entry name" value="At4g02000-like"/>
</dbReference>
<dbReference type="PANTHER" id="PTHR31286:SF167">
    <property type="entry name" value="OS09G0268800 PROTEIN"/>
    <property type="match status" value="1"/>
</dbReference>
<dbReference type="InterPro" id="IPR025558">
    <property type="entry name" value="DUF4283"/>
</dbReference>
<feature type="domain" description="DUF4283" evidence="1">
    <location>
        <begin position="53"/>
        <end position="108"/>
    </location>
</feature>
<dbReference type="OrthoDB" id="1750606at2759"/>
<dbReference type="PANTHER" id="PTHR31286">
    <property type="entry name" value="GLYCINE-RICH CELL WALL STRUCTURAL PROTEIN 1.8-LIKE"/>
    <property type="match status" value="1"/>
</dbReference>
<dbReference type="EMBL" id="JABCRI010000006">
    <property type="protein sequence ID" value="KAF8404192.1"/>
    <property type="molecule type" value="Genomic_DNA"/>
</dbReference>
<sequence length="275" mass="30973">MAHRDHQISEKESPDSLSEAIQQKLIIWKFNEPIAIDPLLLNKGVADCKYSKATIQAWNPRSPVSTTELENGFILCKFSNEKEMLRVWTHQLWSFIGHPLLMVQWRPGILVSMPALSSLPIWSQIHGLPPEYINPSLGKVVAGYLGTLEELDISSKEVQKGRFLQMRIRSKHEGYPGSGTGHASVGAGGSFGSGADPYEQMWEDHLGCSRVIKEAWFKPSVGSPEDHLNQKITYCRDDLRSWNRKTFGNLHVRIRRLQSAIAALQAYVQSQAIEL</sequence>
<evidence type="ECO:0000259" key="1">
    <source>
        <dbReference type="Pfam" id="PF14111"/>
    </source>
</evidence>
<dbReference type="AlphaFoldDB" id="A0A835DKP9"/>
<comment type="caution">
    <text evidence="2">The sequence shown here is derived from an EMBL/GenBank/DDBJ whole genome shotgun (WGS) entry which is preliminary data.</text>
</comment>
<gene>
    <name evidence="2" type="ORF">HHK36_009075</name>
</gene>
<dbReference type="Pfam" id="PF14111">
    <property type="entry name" value="DUF4283"/>
    <property type="match status" value="1"/>
</dbReference>
<accession>A0A835DKP9</accession>
<evidence type="ECO:0000313" key="2">
    <source>
        <dbReference type="EMBL" id="KAF8404192.1"/>
    </source>
</evidence>
<organism evidence="2 3">
    <name type="scientific">Tetracentron sinense</name>
    <name type="common">Spur-leaf</name>
    <dbReference type="NCBI Taxonomy" id="13715"/>
    <lineage>
        <taxon>Eukaryota</taxon>
        <taxon>Viridiplantae</taxon>
        <taxon>Streptophyta</taxon>
        <taxon>Embryophyta</taxon>
        <taxon>Tracheophyta</taxon>
        <taxon>Spermatophyta</taxon>
        <taxon>Magnoliopsida</taxon>
        <taxon>Trochodendrales</taxon>
        <taxon>Trochodendraceae</taxon>
        <taxon>Tetracentron</taxon>
    </lineage>
</organism>
<reference evidence="2 3" key="1">
    <citation type="submission" date="2020-04" db="EMBL/GenBank/DDBJ databases">
        <title>Plant Genome Project.</title>
        <authorList>
            <person name="Zhang R.-G."/>
        </authorList>
    </citation>
    <scope>NUCLEOTIDE SEQUENCE [LARGE SCALE GENOMIC DNA]</scope>
    <source>
        <strain evidence="2">YNK0</strain>
        <tissue evidence="2">Leaf</tissue>
    </source>
</reference>
<proteinExistence type="predicted"/>